<protein>
    <recommendedName>
        <fullName evidence="3">Lipoprotein</fullName>
    </recommendedName>
</protein>
<dbReference type="AlphaFoldDB" id="A0A7D7UB23"/>
<evidence type="ECO:0000313" key="2">
    <source>
        <dbReference type="Proteomes" id="UP000514704"/>
    </source>
</evidence>
<name>A0A7D7UB23_9MOLU</name>
<accession>A0A7D7UB23</accession>
<dbReference type="PROSITE" id="PS51257">
    <property type="entry name" value="PROKAR_LIPOPROTEIN"/>
    <property type="match status" value="1"/>
</dbReference>
<keyword evidence="2" id="KW-1185">Reference proteome</keyword>
<dbReference type="Proteomes" id="UP000514704">
    <property type="component" value="Chromosome"/>
</dbReference>
<dbReference type="RefSeq" id="WP_182078940.1">
    <property type="nucleotide sequence ID" value="NZ_CP059674.1"/>
</dbReference>
<dbReference type="KEGG" id="mtuy:H3143_00800"/>
<dbReference type="Pfam" id="PF21637">
    <property type="entry name" value="DUF6856"/>
    <property type="match status" value="1"/>
</dbReference>
<sequence>MKKSKIVSKLTGLASLGFGISFALTSCTVITNPGLFKVITAADVTDKTSYPTIKDELLSPIQTAIYGTNLINNGNYVLTVLTNTDSEQNYFINGGDLSSGVEWSGPYARAIQRWQNDRTNPNYPTGVLFLLYWDLFDNQRAPSDQLNPFSRATSGSGFARNDKSAVDYRAIVDFILKTYPTETSSWLNRSNGTTKIMNIAFSNDGTGKITPHFYMGSGASSSAMTPAATPTTASSVRQSLSLKSATIDNSKPSNHDLTIDDSFSTFLAGIYTRN</sequence>
<dbReference type="InterPro" id="IPR049194">
    <property type="entry name" value="DUF6856"/>
</dbReference>
<evidence type="ECO:0000313" key="1">
    <source>
        <dbReference type="EMBL" id="QMT98667.1"/>
    </source>
</evidence>
<dbReference type="EMBL" id="CP059674">
    <property type="protein sequence ID" value="QMT98667.1"/>
    <property type="molecule type" value="Genomic_DNA"/>
</dbReference>
<evidence type="ECO:0008006" key="3">
    <source>
        <dbReference type="Google" id="ProtNLM"/>
    </source>
</evidence>
<gene>
    <name evidence="1" type="ORF">H3143_00800</name>
</gene>
<organism evidence="1 2">
    <name type="scientific">Mycoplasma tullyi</name>
    <dbReference type="NCBI Taxonomy" id="1612150"/>
    <lineage>
        <taxon>Bacteria</taxon>
        <taxon>Bacillati</taxon>
        <taxon>Mycoplasmatota</taxon>
        <taxon>Mollicutes</taxon>
        <taxon>Mycoplasmataceae</taxon>
        <taxon>Mycoplasma</taxon>
    </lineage>
</organism>
<proteinExistence type="predicted"/>
<reference evidence="1 2" key="1">
    <citation type="journal article" date="2017" name="Int. J. Syst. Evol. Microbiol.">
        <title>Mycoplasma tullyi sp. nov., isolated from penguins of the genus Spheniscus.</title>
        <authorList>
            <person name="Yavari C.A."/>
            <person name="Ramirez A.S."/>
            <person name="Nicholas R.A.J."/>
            <person name="Radford A.D."/>
            <person name="Darby A.C."/>
            <person name="Bradbury J.M."/>
        </authorList>
    </citation>
    <scope>NUCLEOTIDE SEQUENCE [LARGE SCALE GENOMIC DNA]</scope>
    <source>
        <strain evidence="1 2">56A97T</strain>
    </source>
</reference>